<protein>
    <submittedName>
        <fullName evidence="1">Uncharacterized protein</fullName>
    </submittedName>
</protein>
<sequence>MDAAMFRNGEMETQKELLLVSDSVHQGGERAGPAVLASPCGRYSRRVKVLAHGHSEGTTLTSPETKSRGQKDFHFRQLGLLMFLKD</sequence>
<evidence type="ECO:0000313" key="1">
    <source>
        <dbReference type="EMBL" id="MPC76094.1"/>
    </source>
</evidence>
<reference evidence="1 2" key="1">
    <citation type="submission" date="2019-05" db="EMBL/GenBank/DDBJ databases">
        <title>Another draft genome of Portunus trituberculatus and its Hox gene families provides insights of decapod evolution.</title>
        <authorList>
            <person name="Jeong J.-H."/>
            <person name="Song I."/>
            <person name="Kim S."/>
            <person name="Choi T."/>
            <person name="Kim D."/>
            <person name="Ryu S."/>
            <person name="Kim W."/>
        </authorList>
    </citation>
    <scope>NUCLEOTIDE SEQUENCE [LARGE SCALE GENOMIC DNA]</scope>
    <source>
        <tissue evidence="1">Muscle</tissue>
    </source>
</reference>
<gene>
    <name evidence="1" type="ORF">E2C01_070498</name>
</gene>
<dbReference type="AlphaFoldDB" id="A0A5B7I5L0"/>
<comment type="caution">
    <text evidence="1">The sequence shown here is derived from an EMBL/GenBank/DDBJ whole genome shotgun (WGS) entry which is preliminary data.</text>
</comment>
<dbReference type="Proteomes" id="UP000324222">
    <property type="component" value="Unassembled WGS sequence"/>
</dbReference>
<proteinExistence type="predicted"/>
<accession>A0A5B7I5L0</accession>
<name>A0A5B7I5L0_PORTR</name>
<evidence type="ECO:0000313" key="2">
    <source>
        <dbReference type="Proteomes" id="UP000324222"/>
    </source>
</evidence>
<dbReference type="EMBL" id="VSRR010042570">
    <property type="protein sequence ID" value="MPC76094.1"/>
    <property type="molecule type" value="Genomic_DNA"/>
</dbReference>
<keyword evidence="2" id="KW-1185">Reference proteome</keyword>
<organism evidence="1 2">
    <name type="scientific">Portunus trituberculatus</name>
    <name type="common">Swimming crab</name>
    <name type="synonym">Neptunus trituberculatus</name>
    <dbReference type="NCBI Taxonomy" id="210409"/>
    <lineage>
        <taxon>Eukaryota</taxon>
        <taxon>Metazoa</taxon>
        <taxon>Ecdysozoa</taxon>
        <taxon>Arthropoda</taxon>
        <taxon>Crustacea</taxon>
        <taxon>Multicrustacea</taxon>
        <taxon>Malacostraca</taxon>
        <taxon>Eumalacostraca</taxon>
        <taxon>Eucarida</taxon>
        <taxon>Decapoda</taxon>
        <taxon>Pleocyemata</taxon>
        <taxon>Brachyura</taxon>
        <taxon>Eubrachyura</taxon>
        <taxon>Portunoidea</taxon>
        <taxon>Portunidae</taxon>
        <taxon>Portuninae</taxon>
        <taxon>Portunus</taxon>
    </lineage>
</organism>